<dbReference type="EMBL" id="BGPR01030785">
    <property type="protein sequence ID" value="GBO03526.1"/>
    <property type="molecule type" value="Genomic_DNA"/>
</dbReference>
<keyword evidence="2" id="KW-1185">Reference proteome</keyword>
<accession>A0A4Y2TW93</accession>
<sequence>MGLSVQSLRACMGLGLFSLSGAVWVLSVQSHCQLWVLSVQSLRGCMCLGPVQSLRHVSCLPSLSCTGLVLFSLSGDATNSLRSLLRYQRTG</sequence>
<evidence type="ECO:0000313" key="1">
    <source>
        <dbReference type="EMBL" id="GBO03526.1"/>
    </source>
</evidence>
<protein>
    <submittedName>
        <fullName evidence="1">Uncharacterized protein</fullName>
    </submittedName>
</protein>
<reference evidence="1 2" key="1">
    <citation type="journal article" date="2019" name="Sci. Rep.">
        <title>Orb-weaving spider Araneus ventricosus genome elucidates the spidroin gene catalogue.</title>
        <authorList>
            <person name="Kono N."/>
            <person name="Nakamura H."/>
            <person name="Ohtoshi R."/>
            <person name="Moran D.A.P."/>
            <person name="Shinohara A."/>
            <person name="Yoshida Y."/>
            <person name="Fujiwara M."/>
            <person name="Mori M."/>
            <person name="Tomita M."/>
            <person name="Arakawa K."/>
        </authorList>
    </citation>
    <scope>NUCLEOTIDE SEQUENCE [LARGE SCALE GENOMIC DNA]</scope>
</reference>
<dbReference type="AlphaFoldDB" id="A0A4Y2TW93"/>
<evidence type="ECO:0000313" key="2">
    <source>
        <dbReference type="Proteomes" id="UP000499080"/>
    </source>
</evidence>
<gene>
    <name evidence="1" type="ORF">AVEN_238831_1</name>
</gene>
<organism evidence="1 2">
    <name type="scientific">Araneus ventricosus</name>
    <name type="common">Orbweaver spider</name>
    <name type="synonym">Epeira ventricosa</name>
    <dbReference type="NCBI Taxonomy" id="182803"/>
    <lineage>
        <taxon>Eukaryota</taxon>
        <taxon>Metazoa</taxon>
        <taxon>Ecdysozoa</taxon>
        <taxon>Arthropoda</taxon>
        <taxon>Chelicerata</taxon>
        <taxon>Arachnida</taxon>
        <taxon>Araneae</taxon>
        <taxon>Araneomorphae</taxon>
        <taxon>Entelegynae</taxon>
        <taxon>Araneoidea</taxon>
        <taxon>Araneidae</taxon>
        <taxon>Araneus</taxon>
    </lineage>
</organism>
<dbReference type="Proteomes" id="UP000499080">
    <property type="component" value="Unassembled WGS sequence"/>
</dbReference>
<proteinExistence type="predicted"/>
<comment type="caution">
    <text evidence="1">The sequence shown here is derived from an EMBL/GenBank/DDBJ whole genome shotgun (WGS) entry which is preliminary data.</text>
</comment>
<name>A0A4Y2TW93_ARAVE</name>